<protein>
    <recommendedName>
        <fullName evidence="3">DUF4397 domain-containing protein</fullName>
    </recommendedName>
</protein>
<reference evidence="1 2" key="1">
    <citation type="submission" date="2016-06" db="EMBL/GenBank/DDBJ databases">
        <title>Adaptive Radiation by Waves of Gene Transfer Leads to Fine-Scale Resource Partitioning in Marine Microbes.</title>
        <authorList>
            <person name="Hehemann J.-H."/>
            <person name="Arevalo P."/>
            <person name="Datta M.S."/>
            <person name="Yu X."/>
            <person name="Corzett C."/>
            <person name="Henschel A."/>
            <person name="Preheim S.P."/>
            <person name="Timberlake S."/>
            <person name="Alm E.J."/>
            <person name="Polz M.F."/>
        </authorList>
    </citation>
    <scope>NUCLEOTIDE SEQUENCE [LARGE SCALE GENOMIC DNA]</scope>
    <source>
        <strain evidence="1 2">FF50</strain>
    </source>
</reference>
<dbReference type="KEGG" id="vbr:A6E01_03100"/>
<accession>A0AAN0XTM6</accession>
<gene>
    <name evidence="1" type="ORF">A6E01_03100</name>
</gene>
<sequence>MATSAPLRVLHGASLPAAATVGVYLTDSTDSTDSINSDPALPGFAYTDIVQNVYVAEGTYVVTVTGVGSKEPVLQLEGVALENGKVYKAIATNGDILAADITE</sequence>
<dbReference type="Proteomes" id="UP000092018">
    <property type="component" value="Chromosome 1"/>
</dbReference>
<evidence type="ECO:0008006" key="3">
    <source>
        <dbReference type="Google" id="ProtNLM"/>
    </source>
</evidence>
<proteinExistence type="predicted"/>
<dbReference type="RefSeq" id="WP_065209548.1">
    <property type="nucleotide sequence ID" value="NZ_CP016177.1"/>
</dbReference>
<organism evidence="1 2">
    <name type="scientific">Vibrio breoganii</name>
    <dbReference type="NCBI Taxonomy" id="553239"/>
    <lineage>
        <taxon>Bacteria</taxon>
        <taxon>Pseudomonadati</taxon>
        <taxon>Pseudomonadota</taxon>
        <taxon>Gammaproteobacteria</taxon>
        <taxon>Vibrionales</taxon>
        <taxon>Vibrionaceae</taxon>
        <taxon>Vibrio</taxon>
    </lineage>
</organism>
<evidence type="ECO:0000313" key="2">
    <source>
        <dbReference type="Proteomes" id="UP000092018"/>
    </source>
</evidence>
<dbReference type="EMBL" id="CP016177">
    <property type="protein sequence ID" value="ANO32259.1"/>
    <property type="molecule type" value="Genomic_DNA"/>
</dbReference>
<name>A0AAN0XTM6_9VIBR</name>
<evidence type="ECO:0000313" key="1">
    <source>
        <dbReference type="EMBL" id="ANO32259.1"/>
    </source>
</evidence>
<dbReference type="AlphaFoldDB" id="A0AAN0XTM6"/>